<feature type="compositionally biased region" description="Low complexity" evidence="1">
    <location>
        <begin position="128"/>
        <end position="139"/>
    </location>
</feature>
<dbReference type="Proteomes" id="UP000324800">
    <property type="component" value="Unassembled WGS sequence"/>
</dbReference>
<organism evidence="2 3">
    <name type="scientific">Streblomastix strix</name>
    <dbReference type="NCBI Taxonomy" id="222440"/>
    <lineage>
        <taxon>Eukaryota</taxon>
        <taxon>Metamonada</taxon>
        <taxon>Preaxostyla</taxon>
        <taxon>Oxymonadida</taxon>
        <taxon>Streblomastigidae</taxon>
        <taxon>Streblomastix</taxon>
    </lineage>
</organism>
<evidence type="ECO:0000313" key="3">
    <source>
        <dbReference type="Proteomes" id="UP000324800"/>
    </source>
</evidence>
<sequence>MNRLTYRLKLRTLKVVKVKLILKLKARLKVKLKLKMKVKVKVRLKLKMKVKVKIHFTYITKLRLFDDQLMRKVAAKYLYDDEDEGKDKIGQKDLMNENEKDYENDIQDALQSLLKPYSSTSSTSFGKQQQSPSQQYNPYTNNSSFNGGWVATAGLDSYICIWAPGCVNGLNYRSKQKKLGRRGEQIVQEDEDKEDEFEQEKEFVLSDRLKQIQKEAAAERRRQQNGGSGMNFPIPNCFVQ</sequence>
<comment type="caution">
    <text evidence="2">The sequence shown here is derived from an EMBL/GenBank/DDBJ whole genome shotgun (WGS) entry which is preliminary data.</text>
</comment>
<dbReference type="EMBL" id="SNRW01002289">
    <property type="protein sequence ID" value="KAA6393261.1"/>
    <property type="molecule type" value="Genomic_DNA"/>
</dbReference>
<feature type="region of interest" description="Disordered" evidence="1">
    <location>
        <begin position="120"/>
        <end position="139"/>
    </location>
</feature>
<accession>A0A5J4WEC8</accession>
<proteinExistence type="predicted"/>
<name>A0A5J4WEC8_9EUKA</name>
<feature type="region of interest" description="Disordered" evidence="1">
    <location>
        <begin position="215"/>
        <end position="240"/>
    </location>
</feature>
<dbReference type="AlphaFoldDB" id="A0A5J4WEC8"/>
<evidence type="ECO:0000313" key="2">
    <source>
        <dbReference type="EMBL" id="KAA6393261.1"/>
    </source>
</evidence>
<protein>
    <submittedName>
        <fullName evidence="2">Uncharacterized protein</fullName>
    </submittedName>
</protein>
<evidence type="ECO:0000256" key="1">
    <source>
        <dbReference type="SAM" id="MobiDB-lite"/>
    </source>
</evidence>
<gene>
    <name evidence="2" type="ORF">EZS28_011215</name>
</gene>
<reference evidence="2 3" key="1">
    <citation type="submission" date="2019-03" db="EMBL/GenBank/DDBJ databases">
        <title>Single cell metagenomics reveals metabolic interactions within the superorganism composed of flagellate Streblomastix strix and complex community of Bacteroidetes bacteria on its surface.</title>
        <authorList>
            <person name="Treitli S.C."/>
            <person name="Kolisko M."/>
            <person name="Husnik F."/>
            <person name="Keeling P."/>
            <person name="Hampl V."/>
        </authorList>
    </citation>
    <scope>NUCLEOTIDE SEQUENCE [LARGE SCALE GENOMIC DNA]</scope>
    <source>
        <strain evidence="2">ST1C</strain>
    </source>
</reference>